<gene>
    <name evidence="1" type="primary">yghO_1</name>
    <name evidence="1" type="ORF">NCTC8985_05439</name>
</gene>
<dbReference type="PANTHER" id="PTHR41368:SF1">
    <property type="entry name" value="PROTEIN YGHO"/>
    <property type="match status" value="1"/>
</dbReference>
<dbReference type="InterPro" id="IPR016181">
    <property type="entry name" value="Acyl_CoA_acyltransferase"/>
</dbReference>
<dbReference type="SUPFAM" id="SSF55729">
    <property type="entry name" value="Acyl-CoA N-acyltransferases (Nat)"/>
    <property type="match status" value="1"/>
</dbReference>
<evidence type="ECO:0000313" key="1">
    <source>
        <dbReference type="EMBL" id="STI80027.1"/>
    </source>
</evidence>
<dbReference type="GO" id="GO:0003677">
    <property type="term" value="F:DNA binding"/>
    <property type="evidence" value="ECO:0007669"/>
    <property type="project" value="UniProtKB-KW"/>
</dbReference>
<accession>A0A376TSI0</accession>
<protein>
    <submittedName>
        <fullName evidence="1">DNA-binding transcriptional regulator</fullName>
    </submittedName>
</protein>
<name>A0A376TSI0_ECOLX</name>
<dbReference type="InterPro" id="IPR039968">
    <property type="entry name" value="BcerS-like"/>
</dbReference>
<dbReference type="Proteomes" id="UP000254405">
    <property type="component" value="Unassembled WGS sequence"/>
</dbReference>
<evidence type="ECO:0000313" key="2">
    <source>
        <dbReference type="Proteomes" id="UP000254405"/>
    </source>
</evidence>
<dbReference type="AlphaFoldDB" id="A0A376TSI0"/>
<organism evidence="1 2">
    <name type="scientific">Escherichia coli</name>
    <dbReference type="NCBI Taxonomy" id="562"/>
    <lineage>
        <taxon>Bacteria</taxon>
        <taxon>Pseudomonadati</taxon>
        <taxon>Pseudomonadota</taxon>
        <taxon>Gammaproteobacteria</taxon>
        <taxon>Enterobacterales</taxon>
        <taxon>Enterobacteriaceae</taxon>
        <taxon>Escherichia</taxon>
    </lineage>
</organism>
<sequence>MECDLLMIKIEKVINKNDLKAFIAFPSSLYPDDPNWIPPLFIERNEHLSAKNPGTDHIIWQAWVAKKAGQIVGRITAQIDTLHRERYGEDTGHFGMIDAIDDPQVFAALFGAAEAWLKSQGASKISGPFSLNINQESGLLIEGLTHHPVR</sequence>
<dbReference type="PANTHER" id="PTHR41368">
    <property type="entry name" value="PROTEIN YGHO"/>
    <property type="match status" value="1"/>
</dbReference>
<keyword evidence="1" id="KW-0238">DNA-binding</keyword>
<dbReference type="EMBL" id="UGCO01000001">
    <property type="protein sequence ID" value="STI80027.1"/>
    <property type="molecule type" value="Genomic_DNA"/>
</dbReference>
<reference evidence="1 2" key="1">
    <citation type="submission" date="2018-06" db="EMBL/GenBank/DDBJ databases">
        <authorList>
            <consortium name="Pathogen Informatics"/>
            <person name="Doyle S."/>
        </authorList>
    </citation>
    <scope>NUCLEOTIDE SEQUENCE [LARGE SCALE GENOMIC DNA]</scope>
    <source>
        <strain evidence="1 2">NCTC8985</strain>
    </source>
</reference>
<proteinExistence type="predicted"/>